<evidence type="ECO:0000259" key="1">
    <source>
        <dbReference type="Pfam" id="PF24784"/>
    </source>
</evidence>
<accession>A0A382ZJQ0</accession>
<dbReference type="EMBL" id="UINC01184494">
    <property type="protein sequence ID" value="SVD95734.1"/>
    <property type="molecule type" value="Genomic_DNA"/>
</dbReference>
<proteinExistence type="predicted"/>
<dbReference type="PANTHER" id="PTHR34737:SF2">
    <property type="entry name" value="EF-HAND DOMAIN-CONTAINING PROTEIN"/>
    <property type="match status" value="1"/>
</dbReference>
<dbReference type="AlphaFoldDB" id="A0A382ZJQ0"/>
<sequence length="154" mass="15756">MEFTLIRTKHSRVMVAIAALGFVASAASVEARGFRSNMVPNSAAVAASCNMCHAGHGGGTPRNAFGLDIEARVTANGQEVFWGPELAALDSDGDGVPNGVELGDPDGSWTAGSDQPGDAALITHPGDSSSFIEIMTAVGEASWASVKAIVRGQQ</sequence>
<organism evidence="2">
    <name type="scientific">marine metagenome</name>
    <dbReference type="NCBI Taxonomy" id="408172"/>
    <lineage>
        <taxon>unclassified sequences</taxon>
        <taxon>metagenomes</taxon>
        <taxon>ecological metagenomes</taxon>
    </lineage>
</organism>
<protein>
    <recommendedName>
        <fullName evidence="1">Temptin Cys/Cys disulfide domain-containing protein</fullName>
    </recommendedName>
</protein>
<dbReference type="InterPro" id="IPR057626">
    <property type="entry name" value="S-S_Temptin"/>
</dbReference>
<gene>
    <name evidence="2" type="ORF">METZ01_LOCUS448588</name>
</gene>
<reference evidence="2" key="1">
    <citation type="submission" date="2018-05" db="EMBL/GenBank/DDBJ databases">
        <authorList>
            <person name="Lanie J.A."/>
            <person name="Ng W.-L."/>
            <person name="Kazmierczak K.M."/>
            <person name="Andrzejewski T.M."/>
            <person name="Davidsen T.M."/>
            <person name="Wayne K.J."/>
            <person name="Tettelin H."/>
            <person name="Glass J.I."/>
            <person name="Rusch D."/>
            <person name="Podicherti R."/>
            <person name="Tsui H.-C.T."/>
            <person name="Winkler M.E."/>
        </authorList>
    </citation>
    <scope>NUCLEOTIDE SEQUENCE</scope>
</reference>
<evidence type="ECO:0000313" key="2">
    <source>
        <dbReference type="EMBL" id="SVD95734.1"/>
    </source>
</evidence>
<dbReference type="InterPro" id="IPR055313">
    <property type="entry name" value="Temptin-like"/>
</dbReference>
<dbReference type="Pfam" id="PF24784">
    <property type="entry name" value="Temptin_C"/>
    <property type="match status" value="1"/>
</dbReference>
<name>A0A382ZJQ0_9ZZZZ</name>
<feature type="domain" description="Temptin Cys/Cys disulfide" evidence="1">
    <location>
        <begin position="36"/>
        <end position="127"/>
    </location>
</feature>
<dbReference type="PANTHER" id="PTHR34737">
    <property type="entry name" value="EF-HAND DOMAIN-CONTAINING PROTEIN"/>
    <property type="match status" value="1"/>
</dbReference>